<dbReference type="PANTHER" id="PTHR40084:SF1">
    <property type="entry name" value="PHOSPHOTRANSFERASE"/>
    <property type="match status" value="1"/>
</dbReference>
<organism evidence="1 2">
    <name type="scientific">Salipaludibacillus agaradhaerens</name>
    <name type="common">Bacillus agaradhaerens</name>
    <dbReference type="NCBI Taxonomy" id="76935"/>
    <lineage>
        <taxon>Bacteria</taxon>
        <taxon>Bacillati</taxon>
        <taxon>Bacillota</taxon>
        <taxon>Bacilli</taxon>
        <taxon>Bacillales</taxon>
        <taxon>Bacillaceae</taxon>
    </lineage>
</organism>
<accession>A0A9Q4FYQ9</accession>
<proteinExistence type="predicted"/>
<protein>
    <submittedName>
        <fullName evidence="1">TIGR00375 family protein</fullName>
    </submittedName>
</protein>
<evidence type="ECO:0000313" key="1">
    <source>
        <dbReference type="EMBL" id="MCR6096601.1"/>
    </source>
</evidence>
<evidence type="ECO:0000313" key="2">
    <source>
        <dbReference type="Proteomes" id="UP001057753"/>
    </source>
</evidence>
<dbReference type="SUPFAM" id="SSF89550">
    <property type="entry name" value="PHP domain-like"/>
    <property type="match status" value="1"/>
</dbReference>
<name>A0A9Q4FYQ9_SALAG</name>
<dbReference type="RefSeq" id="WP_257821165.1">
    <property type="nucleotide sequence ID" value="NZ_JABXYM010000001.1"/>
</dbReference>
<dbReference type="PANTHER" id="PTHR40084">
    <property type="entry name" value="PHOSPHOHYDROLASE, PHP FAMILY"/>
    <property type="match status" value="1"/>
</dbReference>
<comment type="caution">
    <text evidence="1">The sequence shown here is derived from an EMBL/GenBank/DDBJ whole genome shotgun (WGS) entry which is preliminary data.</text>
</comment>
<dbReference type="AlphaFoldDB" id="A0A9Q4FYQ9"/>
<dbReference type="Gene3D" id="3.20.20.140">
    <property type="entry name" value="Metal-dependent hydrolases"/>
    <property type="match status" value="1"/>
</dbReference>
<dbReference type="Gene3D" id="1.10.150.20">
    <property type="entry name" value="5' to 3' exonuclease, C-terminal subdomain"/>
    <property type="match status" value="1"/>
</dbReference>
<dbReference type="CDD" id="cd19067">
    <property type="entry name" value="PfuEndoQ-like"/>
    <property type="match status" value="1"/>
</dbReference>
<keyword evidence="2" id="KW-1185">Reference proteome</keyword>
<dbReference type="InterPro" id="IPR010994">
    <property type="entry name" value="RuvA_2-like"/>
</dbReference>
<dbReference type="Proteomes" id="UP001057753">
    <property type="component" value="Unassembled WGS sequence"/>
</dbReference>
<reference evidence="1" key="1">
    <citation type="submission" date="2020-06" db="EMBL/GenBank/DDBJ databases">
        <title>Insight into the genomes of haloalkaliphilic bacilli from Kenyan soda lakes.</title>
        <authorList>
            <person name="Mwirichia R."/>
            <person name="Villamizar G.C."/>
            <person name="Poehlein A."/>
            <person name="Mugweru J."/>
            <person name="Kipnyargis A."/>
            <person name="Kiplimo D."/>
            <person name="Orwa P."/>
            <person name="Daniel R."/>
        </authorList>
    </citation>
    <scope>NUCLEOTIDE SEQUENCE</scope>
    <source>
        <strain evidence="1">B1096_S55</strain>
    </source>
</reference>
<gene>
    <name evidence="1" type="ORF">HXA33_08535</name>
</gene>
<dbReference type="SUPFAM" id="SSF47781">
    <property type="entry name" value="RuvA domain 2-like"/>
    <property type="match status" value="1"/>
</dbReference>
<dbReference type="InterPro" id="IPR016195">
    <property type="entry name" value="Pol/histidinol_Pase-like"/>
</dbReference>
<dbReference type="EMBL" id="JABXYM010000001">
    <property type="protein sequence ID" value="MCR6096601.1"/>
    <property type="molecule type" value="Genomic_DNA"/>
</dbReference>
<sequence>MSKHELTEPYSHYYMDLHIHVGKDMEGKYVKITASDKLTIDNIMAEASQRKGLGIVGVIDCLSPTVLDELELGLSKGDFTELSGGGLSYRGETTLILGAELEIVDEKSQGPIHVLCYLPTLADMKEFSDWCGKAIKNLSLSTQRIYVEAQTLQKRVKEAGGWFIPAHIFTPFKSVYGKGVNTFMEEVFDLSLVDAVELGLSSDTSMADLLPELASFPFITSSDAHSIPKIGREHQIIQAKAPTFSEIEKALKEKSDRKVIANCGLYPQLGKYYQSVCGVCFKSLKNEKCPYHPNNRVIRGVYDRIIQLAEAQKGQLNACKMKGKRPPYRPHVPLEFIPGIGPKTSDKLITHFHSEMAIMHEAPLEDLAHYLNEKQLENLTSIRQQTVKITSGGGGKYGKITF</sequence>